<dbReference type="InterPro" id="IPR037252">
    <property type="entry name" value="Mib_Herc2_sf"/>
</dbReference>
<feature type="domain" description="MIB/HERC2" evidence="8">
    <location>
        <begin position="1106"/>
        <end position="1176"/>
    </location>
</feature>
<feature type="region of interest" description="Disordered" evidence="5">
    <location>
        <begin position="1800"/>
        <end position="1863"/>
    </location>
</feature>
<dbReference type="PANTHER" id="PTHR44329">
    <property type="entry name" value="SERINE/THREONINE-PROTEIN KINASE TNNI3K-RELATED"/>
    <property type="match status" value="1"/>
</dbReference>
<evidence type="ECO:0000259" key="7">
    <source>
        <dbReference type="PROSITE" id="PS50011"/>
    </source>
</evidence>
<dbReference type="Pfam" id="PF06701">
    <property type="entry name" value="MIB_HERC2"/>
    <property type="match status" value="1"/>
</dbReference>
<feature type="transmembrane region" description="Helical" evidence="6">
    <location>
        <begin position="197"/>
        <end position="219"/>
    </location>
</feature>
<dbReference type="InterPro" id="IPR001245">
    <property type="entry name" value="Ser-Thr/Tyr_kinase_cat_dom"/>
</dbReference>
<sequence length="2082" mass="225918">MESCELNLNYKDHCLIIVGDGGPSDELLARRRLLAGGRLAHFLVSEGQVKIRGEEPNVIFAWQPFNSSEAGMASPLGRKLGQSFKTYWTKTGADCIVVPPNHTLHIYTLNGQMRHVRLVHEQGHVLMEISGEVVLEPDDEVAGTWEVGVEDPELKAFGTFSKRYVLKSLVVVLVWHVMRWTVSIKFDGSAEDGQDPWWRGLLVVLSAVFLCAPGVWKNWAASLSGESDVDLMDKMVCTVAFLLVAIAATPAHLAELSISQGGLTAAILVGPFWQYYRTRAKYPERRFSSCLLWTAANYLATAGLATVLLAIVVGYRFLLAASRPVMASFFLPVSTAVVESVMVIYTRCTYISLVVQKRPEVPGDISYVPIPYMLTALHGLAECARVAAVFSGAVTTGEYAWVGSVVLTLLLNVMARCGWTRLCLFLTLKKAAGLKRALFFAPTAFGKLHDEIKIYAGYFRFPAIFALVLSRALVYQNLSLSGPGSPVYNASAGAALLCLLVAEYLEDFIVIQQIVPMSPVLPELIDYDLQKSSRHTSYLSAEVRRMCPNDSQTGWRLDELNDSGFRKSGARTLQMTSPCGDRSMKMSSIVPLPEISGVRVPGPSIQAPRLVFIPEPDEEPQTRLFVDAPGPPDAPAHPPVLLVNAADDSRRANSPRQSVRHVISNSSQPKSDVSNMSDAKTPAGSLDVRASGISAHGQRCTVSALAAEGQEEEATMLMSESLIDCGNQNVQRDAEIMEEAAHRPRQDLETDILNDPREAIAKALLGALLLKAQMERAKAQMERAARHDRHGSKTLPTVFYNAEGGFHFHVDPCQPAILRDGKRAVECTKSSPTTVLTAEVVQPSSTVDFFIKVGSAEKGISWGFVAGNTSLSTCSGFDDHLLGEREFSNSIEAWCNDSNGVCLRSGEPSGSAPTLSDGSVVGVRFCRGKVFFIDPKGQAFHQCEVKAGVRFGVSMAAQGQCVKIVSTASHEAAHVRYLSPSQKCHGERLLRIGSRVKLPDASDQRLQNMRVQWNFMMHGHCGKLGEVVECNQRCVKVAVDDTAFFWDIEVFDSTNKRCCHHGCQLVEEKVPGPTSGRVCDACHTYIPCGALDHRCVAHDYDLCHYCNGAPVVPKVGSRVIRGPTWKWGRQDGAAHEEGTVTGRVDSDGWLKVEWDAGTKNSYRGPPYQDVTLAHENGLKGKPPFGEQDPLEELKKLLYVVASASQGDAQELPQKTFRETGGFHFWQGLKSISVDETKMVAQCKRQQEATAVTEEVFNADGRYDFVVRLNCAHGKGDKDGVIAIGIVDDNPSGFSMHPIGHEAFEGTIGAMCSAEAGAMVHDGKIVGDAPGLVDGDILTIRVEDGTADFLKGSVRFHSVGIKGKFRFGVSMSTPGQCVELVANAPLGQSELLSSYHISEVVLRVEIGSDLKLDRKDPKALLGEGAFGTTWKAGLVTGEGLVDVAVKVLKKDGLSTALRKDFALEVGALASLSLPGGMPHPNLVKLLAIDPQNYAIVTELCLCDLRHHLKSKKGTLNSRAHSKLMRDVACGGAWLAREGYVHRDLKMANVLIAPDGGGFTAKIADFGLARPQVQKLQPQGTVLVMSPEGFEGHFSEKSDVYSFSYIILGTFNEEEVDETCFLDRSDQVLEGMPKQQKLIQAIKSGKRPSVPSKVPRNIVEWIQEAWHPEAPKRIWPDLATAPTGHMPPDPPDDPADACKRFVAAFSEDADADDVQQSNSSAEVPAAQRGPEITPSDVNLEASEAPEDEAEKDGAEEEPPQEDAPLEEVMDEPDEAPGLSQIHCEVEEDHVDSTLQLMLDLSEDQEPGGPCRGAKGHVFEPDPSIEVDAVESPQDPAKPAEPTEPELPKPDAIEVFENPPESPADGLSGPGAFVPDSLLDEVEFVGVCEAAPLAPSAPPAAVVAEAAEAPEPPPADAPGTAAVEAPASGCNWGTIHPWTMDFIDRQEIYPFDPPKADEFRPWNSTPHCACGTAAPRSHGHSAERHIVRRIVRRIVRFTARWATATATFTPEDVQLSGGGGSGEGHVDSSMAPRKVDYAVLASSVRALIYKDASGLAELARQRGLEEKDLDRLRICSDALRHEADH</sequence>
<comment type="caution">
    <text evidence="9">The sequence shown here is derived from an EMBL/GenBank/DDBJ whole genome shotgun (WGS) entry which is preliminary data.</text>
</comment>
<evidence type="ECO:0000256" key="4">
    <source>
        <dbReference type="PROSITE-ProRule" id="PRU10141"/>
    </source>
</evidence>
<keyword evidence="6" id="KW-0472">Membrane</keyword>
<evidence type="ECO:0000256" key="1">
    <source>
        <dbReference type="ARBA" id="ARBA00022527"/>
    </source>
</evidence>
<feature type="compositionally biased region" description="Acidic residues" evidence="5">
    <location>
        <begin position="1741"/>
        <end position="1772"/>
    </location>
</feature>
<accession>A0ABP0HYW2</accession>
<dbReference type="SMART" id="SM00220">
    <property type="entry name" value="S_TKc"/>
    <property type="match status" value="1"/>
</dbReference>
<feature type="binding site" evidence="4">
    <location>
        <position position="1445"/>
    </location>
    <ligand>
        <name>ATP</name>
        <dbReference type="ChEBI" id="CHEBI:30616"/>
    </ligand>
</feature>
<feature type="transmembrane region" description="Helical" evidence="6">
    <location>
        <begin position="297"/>
        <end position="319"/>
    </location>
</feature>
<gene>
    <name evidence="9" type="ORF">SCF082_LOCUS4075</name>
</gene>
<feature type="region of interest" description="Disordered" evidence="5">
    <location>
        <begin position="1707"/>
        <end position="1774"/>
    </location>
</feature>
<dbReference type="GO" id="GO:0016301">
    <property type="term" value="F:kinase activity"/>
    <property type="evidence" value="ECO:0007669"/>
    <property type="project" value="UniProtKB-KW"/>
</dbReference>
<dbReference type="Gene3D" id="1.10.510.10">
    <property type="entry name" value="Transferase(Phosphotransferase) domain 1"/>
    <property type="match status" value="1"/>
</dbReference>
<dbReference type="Proteomes" id="UP001642464">
    <property type="component" value="Unassembled WGS sequence"/>
</dbReference>
<keyword evidence="6" id="KW-0812">Transmembrane</keyword>
<feature type="compositionally biased region" description="Polar residues" evidence="5">
    <location>
        <begin position="652"/>
        <end position="678"/>
    </location>
</feature>
<dbReference type="Pfam" id="PF07714">
    <property type="entry name" value="PK_Tyr_Ser-Thr"/>
    <property type="match status" value="1"/>
</dbReference>
<dbReference type="InterPro" id="IPR051681">
    <property type="entry name" value="Ser/Thr_Kinases-Pseudokinases"/>
</dbReference>
<feature type="transmembrane region" description="Helical" evidence="6">
    <location>
        <begin position="164"/>
        <end position="182"/>
    </location>
</feature>
<keyword evidence="2 4" id="KW-0547">Nucleotide-binding</keyword>
<evidence type="ECO:0000313" key="10">
    <source>
        <dbReference type="Proteomes" id="UP001642464"/>
    </source>
</evidence>
<feature type="region of interest" description="Disordered" evidence="5">
    <location>
        <begin position="648"/>
        <end position="682"/>
    </location>
</feature>
<dbReference type="InterPro" id="IPR011009">
    <property type="entry name" value="Kinase-like_dom_sf"/>
</dbReference>
<feature type="transmembrane region" description="Helical" evidence="6">
    <location>
        <begin position="257"/>
        <end position="276"/>
    </location>
</feature>
<evidence type="ECO:0000259" key="8">
    <source>
        <dbReference type="PROSITE" id="PS51416"/>
    </source>
</evidence>
<evidence type="ECO:0000256" key="3">
    <source>
        <dbReference type="ARBA" id="ARBA00022840"/>
    </source>
</evidence>
<dbReference type="PROSITE" id="PS00107">
    <property type="entry name" value="PROTEIN_KINASE_ATP"/>
    <property type="match status" value="1"/>
</dbReference>
<reference evidence="9 10" key="1">
    <citation type="submission" date="2024-02" db="EMBL/GenBank/DDBJ databases">
        <authorList>
            <person name="Chen Y."/>
            <person name="Shah S."/>
            <person name="Dougan E. K."/>
            <person name="Thang M."/>
            <person name="Chan C."/>
        </authorList>
    </citation>
    <scope>NUCLEOTIDE SEQUENCE [LARGE SCALE GENOMIC DNA]</scope>
</reference>
<dbReference type="PROSITE" id="PS51416">
    <property type="entry name" value="MIB_HERC2"/>
    <property type="match status" value="1"/>
</dbReference>
<keyword evidence="3 4" id="KW-0067">ATP-binding</keyword>
<dbReference type="Gene3D" id="2.30.30.40">
    <property type="entry name" value="SH3 Domains"/>
    <property type="match status" value="1"/>
</dbReference>
<keyword evidence="9" id="KW-0808">Transferase</keyword>
<keyword evidence="9" id="KW-0418">Kinase</keyword>
<keyword evidence="1" id="KW-0723">Serine/threonine-protein kinase</keyword>
<dbReference type="PROSITE" id="PS50011">
    <property type="entry name" value="PROTEIN_KINASE_DOM"/>
    <property type="match status" value="1"/>
</dbReference>
<evidence type="ECO:0000256" key="2">
    <source>
        <dbReference type="ARBA" id="ARBA00022741"/>
    </source>
</evidence>
<proteinExistence type="predicted"/>
<evidence type="ECO:0000313" key="9">
    <source>
        <dbReference type="EMBL" id="CAK8994791.1"/>
    </source>
</evidence>
<dbReference type="PROSITE" id="PS00108">
    <property type="entry name" value="PROTEIN_KINASE_ST"/>
    <property type="match status" value="1"/>
</dbReference>
<feature type="region of interest" description="Disordered" evidence="5">
    <location>
        <begin position="1674"/>
        <end position="1695"/>
    </location>
</feature>
<name>A0ABP0HYW2_9DINO</name>
<feature type="domain" description="Protein kinase" evidence="7">
    <location>
        <begin position="1414"/>
        <end position="1686"/>
    </location>
</feature>
<dbReference type="SUPFAM" id="SSF56112">
    <property type="entry name" value="Protein kinase-like (PK-like)"/>
    <property type="match status" value="1"/>
</dbReference>
<dbReference type="InterPro" id="IPR010606">
    <property type="entry name" value="Mib_Herc2"/>
</dbReference>
<dbReference type="SUPFAM" id="SSF159034">
    <property type="entry name" value="Mib/herc2 domain-like"/>
    <property type="match status" value="1"/>
</dbReference>
<dbReference type="EMBL" id="CAXAMM010002113">
    <property type="protein sequence ID" value="CAK8994791.1"/>
    <property type="molecule type" value="Genomic_DNA"/>
</dbReference>
<keyword evidence="10" id="KW-1185">Reference proteome</keyword>
<evidence type="ECO:0000256" key="5">
    <source>
        <dbReference type="SAM" id="MobiDB-lite"/>
    </source>
</evidence>
<keyword evidence="6" id="KW-1133">Transmembrane helix</keyword>
<feature type="transmembrane region" description="Helical" evidence="6">
    <location>
        <begin position="231"/>
        <end position="251"/>
    </location>
</feature>
<protein>
    <submittedName>
        <fullName evidence="9">Dual specificity protein kinase shkA (SH2 domain-containing protein 1) (SH2 domain-containing protein A)</fullName>
    </submittedName>
</protein>
<evidence type="ECO:0000256" key="6">
    <source>
        <dbReference type="SAM" id="Phobius"/>
    </source>
</evidence>
<dbReference type="InterPro" id="IPR017441">
    <property type="entry name" value="Protein_kinase_ATP_BS"/>
</dbReference>
<dbReference type="InterPro" id="IPR000719">
    <property type="entry name" value="Prot_kinase_dom"/>
</dbReference>
<organism evidence="9 10">
    <name type="scientific">Durusdinium trenchii</name>
    <dbReference type="NCBI Taxonomy" id="1381693"/>
    <lineage>
        <taxon>Eukaryota</taxon>
        <taxon>Sar</taxon>
        <taxon>Alveolata</taxon>
        <taxon>Dinophyceae</taxon>
        <taxon>Suessiales</taxon>
        <taxon>Symbiodiniaceae</taxon>
        <taxon>Durusdinium</taxon>
    </lineage>
</organism>
<dbReference type="InterPro" id="IPR008271">
    <property type="entry name" value="Ser/Thr_kinase_AS"/>
</dbReference>